<sequence length="66" mass="7769">MLIYPIYPDYQNQNGLTYNPSARFDLNHMNGYHENDCGYSLNDMNGLTYMDAVHFSYPQHMQRAES</sequence>
<dbReference type="Proteomes" id="UP001299608">
    <property type="component" value="Unassembled WGS sequence"/>
</dbReference>
<gene>
    <name evidence="1" type="ORF">L0N08_26270</name>
</gene>
<proteinExistence type="predicted"/>
<organism evidence="1 2">
    <name type="scientific">Enterocloster aldenensis</name>
    <dbReference type="NCBI Taxonomy" id="358742"/>
    <lineage>
        <taxon>Bacteria</taxon>
        <taxon>Bacillati</taxon>
        <taxon>Bacillota</taxon>
        <taxon>Clostridia</taxon>
        <taxon>Lachnospirales</taxon>
        <taxon>Lachnospiraceae</taxon>
        <taxon>Enterocloster</taxon>
    </lineage>
</organism>
<protein>
    <submittedName>
        <fullName evidence="1">Uncharacterized protein</fullName>
    </submittedName>
</protein>
<dbReference type="AlphaFoldDB" id="A0AAX1SGZ6"/>
<reference evidence="1" key="1">
    <citation type="submission" date="2022-01" db="EMBL/GenBank/DDBJ databases">
        <title>Collection of gut derived symbiotic bacterial strains cultured from healthy donors.</title>
        <authorList>
            <person name="Lin H."/>
            <person name="Kohout C."/>
            <person name="Waligurski E."/>
            <person name="Pamer E.G."/>
        </authorList>
    </citation>
    <scope>NUCLEOTIDE SEQUENCE</scope>
    <source>
        <strain evidence="1">DFI.6.55</strain>
    </source>
</reference>
<dbReference type="EMBL" id="JAKNGE010000046">
    <property type="protein sequence ID" value="MCG4748927.1"/>
    <property type="molecule type" value="Genomic_DNA"/>
</dbReference>
<dbReference type="GeneID" id="97208219"/>
<name>A0AAX1SGZ6_9FIRM</name>
<comment type="caution">
    <text evidence="1">The sequence shown here is derived from an EMBL/GenBank/DDBJ whole genome shotgun (WGS) entry which is preliminary data.</text>
</comment>
<evidence type="ECO:0000313" key="2">
    <source>
        <dbReference type="Proteomes" id="UP001299608"/>
    </source>
</evidence>
<accession>A0AAX1SGZ6</accession>
<dbReference type="RefSeq" id="WP_117560941.1">
    <property type="nucleotide sequence ID" value="NZ_BAABZL010000001.1"/>
</dbReference>
<evidence type="ECO:0000313" key="1">
    <source>
        <dbReference type="EMBL" id="MCG4748927.1"/>
    </source>
</evidence>